<evidence type="ECO:0000313" key="12">
    <source>
        <dbReference type="EMBL" id="CAD8048723.1"/>
    </source>
</evidence>
<dbReference type="PANTHER" id="PTHR45618">
    <property type="entry name" value="MITOCHONDRIAL DICARBOXYLATE CARRIER-RELATED"/>
    <property type="match status" value="1"/>
</dbReference>
<comment type="similarity">
    <text evidence="2 11">Belongs to the mitochondrial carrier (TC 2.A.29) family.</text>
</comment>
<accession>A0A8S1K4I5</accession>
<dbReference type="GO" id="GO:0005743">
    <property type="term" value="C:mitochondrial inner membrane"/>
    <property type="evidence" value="ECO:0007669"/>
    <property type="project" value="UniProtKB-SubCell"/>
</dbReference>
<comment type="caution">
    <text evidence="12">The sequence shown here is derived from an EMBL/GenBank/DDBJ whole genome shotgun (WGS) entry which is preliminary data.</text>
</comment>
<dbReference type="EMBL" id="CAJJDM010000010">
    <property type="protein sequence ID" value="CAD8048723.1"/>
    <property type="molecule type" value="Genomic_DNA"/>
</dbReference>
<evidence type="ECO:0000256" key="10">
    <source>
        <dbReference type="PROSITE-ProRule" id="PRU00282"/>
    </source>
</evidence>
<feature type="repeat" description="Solcar" evidence="10">
    <location>
        <begin position="15"/>
        <end position="106"/>
    </location>
</feature>
<dbReference type="InterPro" id="IPR050391">
    <property type="entry name" value="Mito_Metabolite_Transporter"/>
</dbReference>
<evidence type="ECO:0000256" key="8">
    <source>
        <dbReference type="ARBA" id="ARBA00023128"/>
    </source>
</evidence>
<evidence type="ECO:0000256" key="6">
    <source>
        <dbReference type="ARBA" id="ARBA00022792"/>
    </source>
</evidence>
<dbReference type="FunFam" id="1.50.40.10:FF:000009">
    <property type="entry name" value="Mitochondrial 2-oxoglutarate/malate carrier protein"/>
    <property type="match status" value="1"/>
</dbReference>
<gene>
    <name evidence="12" type="ORF">PPRIM_AZ9-3.1.T0130050</name>
</gene>
<dbReference type="InterPro" id="IPR018108">
    <property type="entry name" value="MCP_transmembrane"/>
</dbReference>
<evidence type="ECO:0000256" key="1">
    <source>
        <dbReference type="ARBA" id="ARBA00004448"/>
    </source>
</evidence>
<evidence type="ECO:0000256" key="2">
    <source>
        <dbReference type="ARBA" id="ARBA00006375"/>
    </source>
</evidence>
<proteinExistence type="inferred from homology"/>
<keyword evidence="13" id="KW-1185">Reference proteome</keyword>
<dbReference type="Proteomes" id="UP000688137">
    <property type="component" value="Unassembled WGS sequence"/>
</dbReference>
<evidence type="ECO:0000313" key="13">
    <source>
        <dbReference type="Proteomes" id="UP000688137"/>
    </source>
</evidence>
<sequence>MGENVLEKHWLTKITDTLQPFGIGGLSGCVATCFIQPVDLVKVRIQLKSEKLGPNAGSEISPFRVFSEILKEGGVLSFWKGIDSALARQVFYTTTRMGIYKTMYQRSKQANNGKEPSFLAKSWCSIVAGFIGSLAGNPADLALVRIQADSTLPVEERRGYKNVFDAFYKIVKDEGIVALWRGSTPTVIRAVVINVAMLGPYDEIKERLNHYFGTKDTQQTRLLASAAAGFLSSFCALPFDNAKTKMQKMKKDAAGVYPYSSIFDAMGKTAKREGIVGLWVGFPTFYFRIAPHTMITLLTQDWLTDKVNSWRKKKH</sequence>
<keyword evidence="7" id="KW-1133">Transmembrane helix</keyword>
<dbReference type="PROSITE" id="PS50920">
    <property type="entry name" value="SOLCAR"/>
    <property type="match status" value="3"/>
</dbReference>
<evidence type="ECO:0000256" key="11">
    <source>
        <dbReference type="RuleBase" id="RU000488"/>
    </source>
</evidence>
<dbReference type="Pfam" id="PF00153">
    <property type="entry name" value="Mito_carr"/>
    <property type="match status" value="3"/>
</dbReference>
<feature type="repeat" description="Solcar" evidence="10">
    <location>
        <begin position="116"/>
        <end position="207"/>
    </location>
</feature>
<evidence type="ECO:0000256" key="3">
    <source>
        <dbReference type="ARBA" id="ARBA00022448"/>
    </source>
</evidence>
<keyword evidence="4 10" id="KW-0812">Transmembrane</keyword>
<organism evidence="12 13">
    <name type="scientific">Paramecium primaurelia</name>
    <dbReference type="NCBI Taxonomy" id="5886"/>
    <lineage>
        <taxon>Eukaryota</taxon>
        <taxon>Sar</taxon>
        <taxon>Alveolata</taxon>
        <taxon>Ciliophora</taxon>
        <taxon>Intramacronucleata</taxon>
        <taxon>Oligohymenophorea</taxon>
        <taxon>Peniculida</taxon>
        <taxon>Parameciidae</taxon>
        <taxon>Paramecium</taxon>
    </lineage>
</organism>
<evidence type="ECO:0000256" key="5">
    <source>
        <dbReference type="ARBA" id="ARBA00022737"/>
    </source>
</evidence>
<dbReference type="AlphaFoldDB" id="A0A8S1K4I5"/>
<keyword evidence="9 10" id="KW-0472">Membrane</keyword>
<dbReference type="OMA" id="TLWRGAI"/>
<evidence type="ECO:0000256" key="4">
    <source>
        <dbReference type="ARBA" id="ARBA00022692"/>
    </source>
</evidence>
<keyword evidence="6" id="KW-0999">Mitochondrion inner membrane</keyword>
<feature type="repeat" description="Solcar" evidence="10">
    <location>
        <begin position="216"/>
        <end position="306"/>
    </location>
</feature>
<keyword evidence="5" id="KW-0677">Repeat</keyword>
<keyword evidence="8" id="KW-0496">Mitochondrion</keyword>
<evidence type="ECO:0000256" key="7">
    <source>
        <dbReference type="ARBA" id="ARBA00022989"/>
    </source>
</evidence>
<protein>
    <submittedName>
        <fullName evidence="12">Uncharacterized protein</fullName>
    </submittedName>
</protein>
<keyword evidence="3 11" id="KW-0813">Transport</keyword>
<name>A0A8S1K4I5_PARPR</name>
<comment type="subcellular location">
    <subcellularLocation>
        <location evidence="1">Mitochondrion inner membrane</location>
        <topology evidence="1">Multi-pass membrane protein</topology>
    </subcellularLocation>
</comment>
<reference evidence="12" key="1">
    <citation type="submission" date="2021-01" db="EMBL/GenBank/DDBJ databases">
        <authorList>
            <consortium name="Genoscope - CEA"/>
            <person name="William W."/>
        </authorList>
    </citation>
    <scope>NUCLEOTIDE SEQUENCE</scope>
</reference>
<evidence type="ECO:0000256" key="9">
    <source>
        <dbReference type="ARBA" id="ARBA00023136"/>
    </source>
</evidence>